<dbReference type="SMART" id="SM00278">
    <property type="entry name" value="HhH1"/>
    <property type="match status" value="2"/>
</dbReference>
<dbReference type="InterPro" id="IPR013849">
    <property type="entry name" value="DNA_helicase_Holl-junc_RuvA_I"/>
</dbReference>
<dbReference type="Pfam" id="PF14520">
    <property type="entry name" value="HHH_5"/>
    <property type="match status" value="1"/>
</dbReference>
<protein>
    <recommendedName>
        <fullName evidence="6">Holliday junction branch migration complex subunit RuvA</fullName>
    </recommendedName>
</protein>
<keyword evidence="1 6" id="KW-0963">Cytoplasm</keyword>
<dbReference type="Proteomes" id="UP000176700">
    <property type="component" value="Unassembled WGS sequence"/>
</dbReference>
<keyword evidence="8" id="KW-0547">Nucleotide-binding</keyword>
<gene>
    <name evidence="6" type="primary">ruvA</name>
    <name evidence="8" type="ORF">A2W41_00660</name>
</gene>
<keyword evidence="8" id="KW-0347">Helicase</keyword>
<dbReference type="GO" id="GO:0005737">
    <property type="term" value="C:cytoplasm"/>
    <property type="evidence" value="ECO:0007669"/>
    <property type="project" value="UniProtKB-SubCell"/>
</dbReference>
<dbReference type="Pfam" id="PF07499">
    <property type="entry name" value="RuvA_C"/>
    <property type="match status" value="1"/>
</dbReference>
<keyword evidence="5 6" id="KW-0234">DNA repair</keyword>
<evidence type="ECO:0000256" key="5">
    <source>
        <dbReference type="ARBA" id="ARBA00023204"/>
    </source>
</evidence>
<dbReference type="GO" id="GO:0006281">
    <property type="term" value="P:DNA repair"/>
    <property type="evidence" value="ECO:0007669"/>
    <property type="project" value="UniProtKB-UniRule"/>
</dbReference>
<comment type="subunit">
    <text evidence="6">Homotetramer. Forms an RuvA(8)-RuvB(12)-Holliday junction (HJ) complex. HJ DNA is sandwiched between 2 RuvA tetramers; dsDNA enters through RuvA and exits via RuvB. An RuvB hexamer assembles on each DNA strand where it exits the tetramer. Each RuvB hexamer is contacted by two RuvA subunits (via domain III) on 2 adjacent RuvB subunits; this complex drives branch migration. In the full resolvosome a probable DNA-RuvA(4)-RuvB(12)-RuvC(2) complex forms which resolves the HJ.</text>
</comment>
<dbReference type="InterPro" id="IPR012340">
    <property type="entry name" value="NA-bd_OB-fold"/>
</dbReference>
<keyword evidence="2 6" id="KW-0227">DNA damage</keyword>
<reference evidence="8 9" key="1">
    <citation type="journal article" date="2016" name="Nat. Commun.">
        <title>Thousands of microbial genomes shed light on interconnected biogeochemical processes in an aquifer system.</title>
        <authorList>
            <person name="Anantharaman K."/>
            <person name="Brown C.T."/>
            <person name="Hug L.A."/>
            <person name="Sharon I."/>
            <person name="Castelle C.J."/>
            <person name="Probst A.J."/>
            <person name="Thomas B.C."/>
            <person name="Singh A."/>
            <person name="Wilkins M.J."/>
            <person name="Karaoz U."/>
            <person name="Brodie E.L."/>
            <person name="Williams K.H."/>
            <person name="Hubbard S.S."/>
            <person name="Banfield J.F."/>
        </authorList>
    </citation>
    <scope>NUCLEOTIDE SEQUENCE [LARGE SCALE GENOMIC DNA]</scope>
</reference>
<evidence type="ECO:0000256" key="1">
    <source>
        <dbReference type="ARBA" id="ARBA00022490"/>
    </source>
</evidence>
<dbReference type="InterPro" id="IPR011114">
    <property type="entry name" value="RuvA_C"/>
</dbReference>
<feature type="domain" description="Helix-hairpin-helix DNA-binding motif class 1" evidence="7">
    <location>
        <begin position="73"/>
        <end position="92"/>
    </location>
</feature>
<feature type="region of interest" description="Domain III" evidence="6">
    <location>
        <begin position="147"/>
        <end position="195"/>
    </location>
</feature>
<keyword evidence="8" id="KW-0378">Hydrolase</keyword>
<dbReference type="GO" id="GO:0009378">
    <property type="term" value="F:four-way junction helicase activity"/>
    <property type="evidence" value="ECO:0007669"/>
    <property type="project" value="InterPro"/>
</dbReference>
<evidence type="ECO:0000313" key="8">
    <source>
        <dbReference type="EMBL" id="OGZ42814.1"/>
    </source>
</evidence>
<keyword evidence="3 6" id="KW-0238">DNA-binding</keyword>
<dbReference type="GO" id="GO:0048476">
    <property type="term" value="C:Holliday junction resolvase complex"/>
    <property type="evidence" value="ECO:0007669"/>
    <property type="project" value="UniProtKB-UniRule"/>
</dbReference>
<dbReference type="SUPFAM" id="SSF46929">
    <property type="entry name" value="DNA helicase RuvA subunit, C-terminal domain"/>
    <property type="match status" value="1"/>
</dbReference>
<dbReference type="SUPFAM" id="SSF47781">
    <property type="entry name" value="RuvA domain 2-like"/>
    <property type="match status" value="1"/>
</dbReference>
<dbReference type="Gene3D" id="1.10.8.10">
    <property type="entry name" value="DNA helicase RuvA subunit, C-terminal domain"/>
    <property type="match status" value="1"/>
</dbReference>
<dbReference type="CDD" id="cd14332">
    <property type="entry name" value="UBA_RuvA_C"/>
    <property type="match status" value="1"/>
</dbReference>
<dbReference type="HAMAP" id="MF_00031">
    <property type="entry name" value="DNA_HJ_migration_RuvA"/>
    <property type="match status" value="1"/>
</dbReference>
<evidence type="ECO:0000256" key="3">
    <source>
        <dbReference type="ARBA" id="ARBA00023125"/>
    </source>
</evidence>
<dbReference type="InterPro" id="IPR000085">
    <property type="entry name" value="RuvA"/>
</dbReference>
<evidence type="ECO:0000259" key="7">
    <source>
        <dbReference type="SMART" id="SM00278"/>
    </source>
</evidence>
<keyword evidence="4 6" id="KW-0233">DNA recombination</keyword>
<dbReference type="EMBL" id="MHNI01000013">
    <property type="protein sequence ID" value="OGZ42814.1"/>
    <property type="molecule type" value="Genomic_DNA"/>
</dbReference>
<evidence type="ECO:0000256" key="2">
    <source>
        <dbReference type="ARBA" id="ARBA00022763"/>
    </source>
</evidence>
<comment type="caution">
    <text evidence="8">The sequence shown here is derived from an EMBL/GenBank/DDBJ whole genome shotgun (WGS) entry which is preliminary data.</text>
</comment>
<dbReference type="NCBIfam" id="TIGR00084">
    <property type="entry name" value="ruvA"/>
    <property type="match status" value="1"/>
</dbReference>
<dbReference type="SUPFAM" id="SSF50249">
    <property type="entry name" value="Nucleic acid-binding proteins"/>
    <property type="match status" value="1"/>
</dbReference>
<comment type="caution">
    <text evidence="6">Lacks conserved residue(s) required for the propagation of feature annotation.</text>
</comment>
<evidence type="ECO:0000256" key="6">
    <source>
        <dbReference type="HAMAP-Rule" id="MF_00031"/>
    </source>
</evidence>
<dbReference type="InterPro" id="IPR003583">
    <property type="entry name" value="Hlx-hairpin-Hlx_DNA-bd_motif"/>
</dbReference>
<dbReference type="GO" id="GO:0000400">
    <property type="term" value="F:four-way junction DNA binding"/>
    <property type="evidence" value="ECO:0007669"/>
    <property type="project" value="UniProtKB-UniRule"/>
</dbReference>
<proteinExistence type="inferred from homology"/>
<evidence type="ECO:0000256" key="4">
    <source>
        <dbReference type="ARBA" id="ARBA00023172"/>
    </source>
</evidence>
<comment type="subcellular location">
    <subcellularLocation>
        <location evidence="6">Cytoplasm</location>
    </subcellularLocation>
</comment>
<dbReference type="Pfam" id="PF01330">
    <property type="entry name" value="RuvA_N"/>
    <property type="match status" value="1"/>
</dbReference>
<dbReference type="AlphaFoldDB" id="A0A1G2FXK3"/>
<dbReference type="InterPro" id="IPR010994">
    <property type="entry name" value="RuvA_2-like"/>
</dbReference>
<dbReference type="GO" id="GO:0005524">
    <property type="term" value="F:ATP binding"/>
    <property type="evidence" value="ECO:0007669"/>
    <property type="project" value="InterPro"/>
</dbReference>
<comment type="function">
    <text evidence="6">The RuvA-RuvB-RuvC complex processes Holliday junction (HJ) DNA during genetic recombination and DNA repair, while the RuvA-RuvB complex plays an important role in the rescue of blocked DNA replication forks via replication fork reversal (RFR). RuvA specifically binds to HJ cruciform DNA, conferring on it an open structure. The RuvB hexamer acts as an ATP-dependent pump, pulling dsDNA into and through the RuvAB complex. HJ branch migration allows RuvC to scan DNA until it finds its consensus sequence, where it cleaves and resolves the cruciform DNA.</text>
</comment>
<dbReference type="GO" id="GO:0009379">
    <property type="term" value="C:Holliday junction helicase complex"/>
    <property type="evidence" value="ECO:0007669"/>
    <property type="project" value="InterPro"/>
</dbReference>
<dbReference type="Gene3D" id="2.40.50.140">
    <property type="entry name" value="Nucleic acid-binding proteins"/>
    <property type="match status" value="1"/>
</dbReference>
<accession>A0A1G2FXK3</accession>
<dbReference type="InterPro" id="IPR036267">
    <property type="entry name" value="RuvA_C_sf"/>
</dbReference>
<dbReference type="Gene3D" id="1.10.150.20">
    <property type="entry name" value="5' to 3' exonuclease, C-terminal subdomain"/>
    <property type="match status" value="1"/>
</dbReference>
<feature type="region of interest" description="Domain I" evidence="6">
    <location>
        <begin position="1"/>
        <end position="64"/>
    </location>
</feature>
<comment type="domain">
    <text evidence="6">Has three domains with a flexible linker between the domains II and III and assumes an 'L' shape. Domain III is highly mobile and contacts RuvB.</text>
</comment>
<evidence type="ECO:0000313" key="9">
    <source>
        <dbReference type="Proteomes" id="UP000176700"/>
    </source>
</evidence>
<name>A0A1G2FXK3_9BACT</name>
<keyword evidence="8" id="KW-0067">ATP-binding</keyword>
<comment type="similarity">
    <text evidence="6">Belongs to the RuvA family.</text>
</comment>
<organism evidence="8 9">
    <name type="scientific">Candidatus Ryanbacteria bacterium RIFCSPHIGHO2_01_45_13</name>
    <dbReference type="NCBI Taxonomy" id="1802112"/>
    <lineage>
        <taxon>Bacteria</taxon>
        <taxon>Candidatus Ryaniibacteriota</taxon>
    </lineage>
</organism>
<sequence>MIAHIEGNIVFRGSRFVIVEAGGIGYRVFISKEAMKSIPEKGSSVKFFTHLHTREDTMELYGFLTFAELEFFELLISISGIGPKLALGVLGVAPLDSIKRAVAFGEVEHLVKVSGIGRKIAEKIVLELRDVLKGSTETAPEFFEAESDALDALVVLGYKKQEAREALKKVPNSVTNVEQRITLALKAMGKKTRRS</sequence>
<dbReference type="GO" id="GO:0006310">
    <property type="term" value="P:DNA recombination"/>
    <property type="evidence" value="ECO:0007669"/>
    <property type="project" value="UniProtKB-UniRule"/>
</dbReference>
<feature type="domain" description="Helix-hairpin-helix DNA-binding motif class 1" evidence="7">
    <location>
        <begin position="108"/>
        <end position="127"/>
    </location>
</feature>